<dbReference type="OrthoDB" id="3845975at2"/>
<sequence length="592" mass="63361">MNGPAPVSPLGDWGWLESGIVSGEVLAPGSEVRTHIFYWVRADRDGLVTRRLLTFTTDHRLPVRRTVFELLNDLSSQSPSWPLLADAAESALTDEDPQVRRSTATLLVRTAELDRAVAALNASTDPIVRTALVDAMPWQKVPRHRTIVERLRSDPVPATRLLANVALLSGASPAAWPALDAAIRADLEATIGVLGAPGSRLSWTAGQRWAQALIGLDREEDCCAWAERLANPTEKSEVRHDGVRMAIAAMRAWRTAPGRLTPMLTSILNEPPSDVRSAALRALAASLTASRLAADDLAAMLDHPELGAVAATALGRVGDHRAVPHLARLMLSGSDDPGLVDALRAVARAGADPRAPVAAARQILAALPDSCAPDLPMWVLAAFGPAAAAAVPELIARLEGAENDTPDRAISVLGGIGPAAAPAAELLRQYPTPGAALALLKITSDRTAVERYLAGRPEELRRSRISSMLLTCLAEHGGLTDRQHRQLRSLFRTPGSGQLETAGALWLHEGPAVAAELLEVLREYLFDDYHASKALRVLTAMGAHARPILDRLDEFVASRHRAGFYVSDPDSEMRADETLVDAVIAARERIAG</sequence>
<dbReference type="Gene3D" id="1.25.10.10">
    <property type="entry name" value="Leucine-rich Repeat Variant"/>
    <property type="match status" value="2"/>
</dbReference>
<reference evidence="1 2" key="1">
    <citation type="submission" date="2017-06" db="EMBL/GenBank/DDBJ databases">
        <authorList>
            <person name="Kim H.J."/>
            <person name="Triplett B.A."/>
        </authorList>
    </citation>
    <scope>NUCLEOTIDE SEQUENCE [LARGE SCALE GENOMIC DNA]</scope>
    <source>
        <strain evidence="1 2">DSM 43151</strain>
    </source>
</reference>
<evidence type="ECO:0000313" key="2">
    <source>
        <dbReference type="Proteomes" id="UP000198415"/>
    </source>
</evidence>
<name>A0A238YBN7_9ACTN</name>
<dbReference type="InterPro" id="IPR011989">
    <property type="entry name" value="ARM-like"/>
</dbReference>
<protein>
    <submittedName>
        <fullName evidence="1">HEAT repeat</fullName>
    </submittedName>
</protein>
<organism evidence="1 2">
    <name type="scientific">Actinoplanes regularis</name>
    <dbReference type="NCBI Taxonomy" id="52697"/>
    <lineage>
        <taxon>Bacteria</taxon>
        <taxon>Bacillati</taxon>
        <taxon>Actinomycetota</taxon>
        <taxon>Actinomycetes</taxon>
        <taxon>Micromonosporales</taxon>
        <taxon>Micromonosporaceae</taxon>
        <taxon>Actinoplanes</taxon>
    </lineage>
</organism>
<dbReference type="Pfam" id="PF13646">
    <property type="entry name" value="HEAT_2"/>
    <property type="match status" value="1"/>
</dbReference>
<keyword evidence="2" id="KW-1185">Reference proteome</keyword>
<dbReference type="EMBL" id="FZNR01000004">
    <property type="protein sequence ID" value="SNR68014.1"/>
    <property type="molecule type" value="Genomic_DNA"/>
</dbReference>
<dbReference type="AlphaFoldDB" id="A0A238YBN7"/>
<dbReference type="RefSeq" id="WP_089293560.1">
    <property type="nucleotide sequence ID" value="NZ_BOMU01000037.1"/>
</dbReference>
<dbReference type="InterPro" id="IPR016024">
    <property type="entry name" value="ARM-type_fold"/>
</dbReference>
<accession>A0A238YBN7</accession>
<dbReference type="SUPFAM" id="SSF48371">
    <property type="entry name" value="ARM repeat"/>
    <property type="match status" value="1"/>
</dbReference>
<dbReference type="Proteomes" id="UP000198415">
    <property type="component" value="Unassembled WGS sequence"/>
</dbReference>
<gene>
    <name evidence="1" type="ORF">SAMN06264365_104396</name>
</gene>
<proteinExistence type="predicted"/>
<evidence type="ECO:0000313" key="1">
    <source>
        <dbReference type="EMBL" id="SNR68014.1"/>
    </source>
</evidence>